<evidence type="ECO:0000313" key="7">
    <source>
        <dbReference type="Proteomes" id="UP000001940"/>
    </source>
</evidence>
<keyword evidence="7" id="KW-1185">Reference proteome</keyword>
<keyword evidence="2" id="KW-0809">Transit peptide</keyword>
<gene>
    <name evidence="6 8" type="primary">ucr-2.1</name>
    <name evidence="6" type="ORF">CELE_VW06B3R.1</name>
    <name evidence="8" type="ORF">VW06B3R.1</name>
</gene>
<dbReference type="Reactome" id="R-CEL-9837999">
    <property type="pathway name" value="Mitochondrial protein degradation"/>
</dbReference>
<dbReference type="InParanoid" id="G5EDD1"/>
<dbReference type="WormBase" id="VW06B3R.1b">
    <property type="protein sequence ID" value="CE26825"/>
    <property type="gene ID" value="WBGene00012158"/>
    <property type="gene designation" value="ucr-2.1"/>
</dbReference>
<comment type="subcellular location">
    <subcellularLocation>
        <location evidence="1">Mitochondrion</location>
    </subcellularLocation>
</comment>
<dbReference type="STRING" id="6239.VW06B3R.1b.1"/>
<dbReference type="PANTHER" id="PTHR11851:SF226">
    <property type="entry name" value="CYTOCHROME B-C1 COMPLEX SUBUNIT 2, MITOCHONDRIAL"/>
    <property type="match status" value="1"/>
</dbReference>
<dbReference type="GO" id="GO:0016020">
    <property type="term" value="C:membrane"/>
    <property type="evidence" value="ECO:0007669"/>
    <property type="project" value="UniProtKB-ARBA"/>
</dbReference>
<keyword evidence="9" id="KW-1267">Proteomics identification</keyword>
<dbReference type="GO" id="GO:0046872">
    <property type="term" value="F:metal ion binding"/>
    <property type="evidence" value="ECO:0007669"/>
    <property type="project" value="InterPro"/>
</dbReference>
<dbReference type="InterPro" id="IPR011765">
    <property type="entry name" value="Pept_M16_N"/>
</dbReference>
<accession>G5EDD1</accession>
<dbReference type="InterPro" id="IPR011249">
    <property type="entry name" value="Metalloenz_LuxS/M16"/>
</dbReference>
<feature type="domain" description="Peptidase M16 C-terminal" evidence="5">
    <location>
        <begin position="195"/>
        <end position="348"/>
    </location>
</feature>
<dbReference type="OMA" id="RYQPANK"/>
<evidence type="ECO:0000313" key="6">
    <source>
        <dbReference type="EMBL" id="CAC35829.2"/>
    </source>
</evidence>
<evidence type="ECO:0007829" key="9">
    <source>
        <dbReference type="PeptideAtlas" id="G5EDD1"/>
    </source>
</evidence>
<evidence type="ECO:0000256" key="2">
    <source>
        <dbReference type="ARBA" id="ARBA00022946"/>
    </source>
</evidence>
<dbReference type="PANTHER" id="PTHR11851">
    <property type="entry name" value="METALLOPROTEASE"/>
    <property type="match status" value="1"/>
</dbReference>
<dbReference type="Proteomes" id="UP000001940">
    <property type="component" value="Chromosome X"/>
</dbReference>
<organism evidence="6 7">
    <name type="scientific">Caenorhabditis elegans</name>
    <dbReference type="NCBI Taxonomy" id="6239"/>
    <lineage>
        <taxon>Eukaryota</taxon>
        <taxon>Metazoa</taxon>
        <taxon>Ecdysozoa</taxon>
        <taxon>Nematoda</taxon>
        <taxon>Chromadorea</taxon>
        <taxon>Rhabditida</taxon>
        <taxon>Rhabditina</taxon>
        <taxon>Rhabditomorpha</taxon>
        <taxon>Rhabditoidea</taxon>
        <taxon>Rhabditidae</taxon>
        <taxon>Peloderinae</taxon>
        <taxon>Caenorhabditis</taxon>
    </lineage>
</organism>
<dbReference type="Pfam" id="PF05193">
    <property type="entry name" value="Peptidase_M16_C"/>
    <property type="match status" value="1"/>
</dbReference>
<evidence type="ECO:0000259" key="5">
    <source>
        <dbReference type="Pfam" id="PF05193"/>
    </source>
</evidence>
<dbReference type="PaxDb" id="6239-VW06B3R.1b"/>
<evidence type="ECO:0000259" key="4">
    <source>
        <dbReference type="Pfam" id="PF00675"/>
    </source>
</evidence>
<dbReference type="Reactome" id="R-CEL-9865881">
    <property type="pathway name" value="Complex III assembly"/>
</dbReference>
<reference evidence="6 7" key="1">
    <citation type="journal article" date="1998" name="Science">
        <title>Genome sequence of the nematode C. elegans: a platform for investigating biology.</title>
        <authorList>
            <consortium name="The C. elegans sequencing consortium"/>
            <person name="Sulson J.E."/>
            <person name="Waterston R."/>
        </authorList>
    </citation>
    <scope>NUCLEOTIDE SEQUENCE [LARGE SCALE GENOMIC DNA]</scope>
    <source>
        <strain evidence="6 7">Bristol N2</strain>
    </source>
</reference>
<dbReference type="FunCoup" id="G5EDD1">
    <property type="interactions" value="1545"/>
</dbReference>
<dbReference type="PhylomeDB" id="G5EDD1"/>
<dbReference type="SUPFAM" id="SSF63411">
    <property type="entry name" value="LuxS/MPP-like metallohydrolase"/>
    <property type="match status" value="2"/>
</dbReference>
<name>G5EDD1_CAEEL</name>
<keyword evidence="3" id="KW-0496">Mitochondrion</keyword>
<feature type="domain" description="Peptidase M16 N-terminal" evidence="4">
    <location>
        <begin position="54"/>
        <end position="189"/>
    </location>
</feature>
<dbReference type="OrthoDB" id="6369905at2759"/>
<evidence type="ECO:0000256" key="1">
    <source>
        <dbReference type="ARBA" id="ARBA00004173"/>
    </source>
</evidence>
<dbReference type="AGR" id="WB:WBGene00012158"/>
<proteinExistence type="evidence at protein level"/>
<dbReference type="Gene3D" id="3.30.830.10">
    <property type="entry name" value="Metalloenzyme, LuxS/M16 peptidase-like"/>
    <property type="match status" value="2"/>
</dbReference>
<dbReference type="Reactome" id="R-CEL-611105">
    <property type="pathway name" value="Respiratory electron transport"/>
</dbReference>
<dbReference type="GeneID" id="181374"/>
<protein>
    <submittedName>
        <fullName evidence="6">Peptidase_M16 domain-containing protein</fullName>
    </submittedName>
</protein>
<dbReference type="SMR" id="G5EDD1"/>
<dbReference type="Pfam" id="PF00675">
    <property type="entry name" value="Peptidase_M16"/>
    <property type="match status" value="1"/>
</dbReference>
<sequence>MLSRPSGTVAKTEFQLRRNVLPALKRFVSAAAKSAGVQEKTTVLENGLRVSSVELNGATSSIVLAFRAGSRYQPANKQGLTHLIRNSVGRDAPNFPGLALVWNTAQNGGNLTAVSNRDVLAIEVNVVRDQSAVVLSLLGQLGNNAFKPWDVEDVKHDTLPADATYLTGTTIAFEQLHQAAFRNGGLGLSNYSVNNVSAKDLSAFAKERLVAGEAVLVGVNVDHDTLVQAGSTQFPLAQNQPAKATPAKYFGGEARKDGRGNRSYVAIAGEGSAITSVKDVAVQAVVAQILLNAAQKVTSEAISVNVNYQDSGLVGVQFAACNTQITQVTKSIASAIKSAKADGLDNAKNTAAVQVLSDAQHASEVALEKATQVLAGVEVSPREFADAIRAVTAQDVTQALSRVNGKLSLAAYGSTSLVPYLDEL</sequence>
<evidence type="ECO:0000313" key="8">
    <source>
        <dbReference type="WormBase" id="VW06B3R.1b"/>
    </source>
</evidence>
<dbReference type="eggNOG" id="KOG2583">
    <property type="taxonomic scope" value="Eukaryota"/>
</dbReference>
<dbReference type="AlphaFoldDB" id="G5EDD1"/>
<dbReference type="EMBL" id="BX284606">
    <property type="protein sequence ID" value="CAC35829.2"/>
    <property type="molecule type" value="Genomic_DNA"/>
</dbReference>
<dbReference type="CTD" id="181374"/>
<dbReference type="RefSeq" id="NP_510012.2">
    <property type="nucleotide sequence ID" value="NM_077611.4"/>
</dbReference>
<evidence type="ECO:0000256" key="3">
    <source>
        <dbReference type="ARBA" id="ARBA00023128"/>
    </source>
</evidence>
<dbReference type="GO" id="GO:0005739">
    <property type="term" value="C:mitochondrion"/>
    <property type="evidence" value="ECO:0000318"/>
    <property type="project" value="GO_Central"/>
</dbReference>
<dbReference type="FunFam" id="3.30.830.10:FF:000039">
    <property type="entry name" value="Ubiquinol-cytochrome c reductase core subunit 2"/>
    <property type="match status" value="1"/>
</dbReference>
<dbReference type="InterPro" id="IPR050361">
    <property type="entry name" value="MPP/UQCRC_Complex"/>
</dbReference>
<dbReference type="ExpressionAtlas" id="G5EDD1">
    <property type="expression patterns" value="baseline and differential"/>
</dbReference>
<dbReference type="FunFam" id="3.30.830.10:FF:000021">
    <property type="entry name" value="Cytochrome b-c1 complex subunit 2"/>
    <property type="match status" value="1"/>
</dbReference>
<dbReference type="Bgee" id="WBGene00012158">
    <property type="expression patterns" value="Expressed in larva and 4 other cell types or tissues"/>
</dbReference>
<dbReference type="InterPro" id="IPR007863">
    <property type="entry name" value="Peptidase_M16_C"/>
</dbReference>